<comment type="caution">
    <text evidence="1">The sequence shown here is derived from an EMBL/GenBank/DDBJ whole genome shotgun (WGS) entry which is preliminary data.</text>
</comment>
<gene>
    <name evidence="1" type="ORF">CU098_000169</name>
</gene>
<organism evidence="1 2">
    <name type="scientific">Rhizopus stolonifer</name>
    <name type="common">Rhizopus nigricans</name>
    <dbReference type="NCBI Taxonomy" id="4846"/>
    <lineage>
        <taxon>Eukaryota</taxon>
        <taxon>Fungi</taxon>
        <taxon>Fungi incertae sedis</taxon>
        <taxon>Mucoromycota</taxon>
        <taxon>Mucoromycotina</taxon>
        <taxon>Mucoromycetes</taxon>
        <taxon>Mucorales</taxon>
        <taxon>Mucorineae</taxon>
        <taxon>Rhizopodaceae</taxon>
        <taxon>Rhizopus</taxon>
    </lineage>
</organism>
<dbReference type="Proteomes" id="UP000253551">
    <property type="component" value="Unassembled WGS sequence"/>
</dbReference>
<dbReference type="AlphaFoldDB" id="A0A367JLQ4"/>
<dbReference type="GO" id="GO:0005634">
    <property type="term" value="C:nucleus"/>
    <property type="evidence" value="ECO:0007669"/>
    <property type="project" value="TreeGrafter"/>
</dbReference>
<protein>
    <recommendedName>
        <fullName evidence="3">Tetratricopeptide repeat protein 39B</fullName>
    </recommendedName>
</protein>
<evidence type="ECO:0000313" key="1">
    <source>
        <dbReference type="EMBL" id="RCH90856.1"/>
    </source>
</evidence>
<dbReference type="OrthoDB" id="43460at2759"/>
<accession>A0A367JLQ4</accession>
<evidence type="ECO:0000313" key="2">
    <source>
        <dbReference type="Proteomes" id="UP000253551"/>
    </source>
</evidence>
<name>A0A367JLQ4_RHIST</name>
<dbReference type="InterPro" id="IPR019412">
    <property type="entry name" value="IML2/TPR_39"/>
</dbReference>
<sequence>MGHSASTLLPQKSSEDKTNVQKIPLNNVRILQPQWDVAQDNLLLDVVEVQKALDLFLNSQISQAESILQPKRSSSLYHSLGYAFIMFLKSVMTFQQTDIEMAIESLKETIQLANGFRKKDSSWVGSITAWVKGITVQDIKNMSLLHRHAELIFAESYLLKALLCIVHDESFASFFREGLNVRSSYNTYKVMERFIIESEDSSDLEIDNHFTSGVLLGIGLFHIMISLLPSSVMKLVEFIGFTSDRAHGLKTLEKVGKWEGGSSLIEPPPPQGLRRQFCDMTLLLYHVVLSKLIPLTDENRKLAERILDYNLKIYPSGIFFLYFSGKHLGAKGNLTGAKIQFENAIQTQKDWKQLQHLCYWELGLINLLQQNWQSCIKLYYTLYRESNWSKSVYSYLWAISCYMDASTKDPGSEEYKELVQKANETIQKVTHSKQKIAGKSIPLEKFMSRKARKFIMQNNALVLPDLEIMATFNAFELMNKEVLLKTLDRLNNELCRLMNAVKHQEVLNFYDDFCLCHYIRIIVLRLLVTGSERDKNMHSWNDLRQQSIQAVLKNSDKIQLDHYIYYFTRYEEARMEIAQDHYKLAQEIIRSIIKSSEKGQFNVGAGPHAKNKYSLESALLFKCHNCLAEIELLISL</sequence>
<dbReference type="EMBL" id="PJQM01003088">
    <property type="protein sequence ID" value="RCH90856.1"/>
    <property type="molecule type" value="Genomic_DNA"/>
</dbReference>
<dbReference type="Pfam" id="PF10300">
    <property type="entry name" value="Iml2-TPR_39"/>
    <property type="match status" value="1"/>
</dbReference>
<dbReference type="SUPFAM" id="SSF48452">
    <property type="entry name" value="TPR-like"/>
    <property type="match status" value="1"/>
</dbReference>
<evidence type="ECO:0008006" key="3">
    <source>
        <dbReference type="Google" id="ProtNLM"/>
    </source>
</evidence>
<dbReference type="GO" id="GO:0005829">
    <property type="term" value="C:cytosol"/>
    <property type="evidence" value="ECO:0007669"/>
    <property type="project" value="TreeGrafter"/>
</dbReference>
<reference evidence="1 2" key="1">
    <citation type="journal article" date="2018" name="G3 (Bethesda)">
        <title>Phylogenetic and Phylogenomic Definition of Rhizopus Species.</title>
        <authorList>
            <person name="Gryganskyi A.P."/>
            <person name="Golan J."/>
            <person name="Dolatabadi S."/>
            <person name="Mondo S."/>
            <person name="Robb S."/>
            <person name="Idnurm A."/>
            <person name="Muszewska A."/>
            <person name="Steczkiewicz K."/>
            <person name="Masonjones S."/>
            <person name="Liao H.L."/>
            <person name="Gajdeczka M.T."/>
            <person name="Anike F."/>
            <person name="Vuek A."/>
            <person name="Anishchenko I.M."/>
            <person name="Voigt K."/>
            <person name="de Hoog G.S."/>
            <person name="Smith M.E."/>
            <person name="Heitman J."/>
            <person name="Vilgalys R."/>
            <person name="Stajich J.E."/>
        </authorList>
    </citation>
    <scope>NUCLEOTIDE SEQUENCE [LARGE SCALE GENOMIC DNA]</scope>
    <source>
        <strain evidence="1 2">LSU 92-RS-03</strain>
    </source>
</reference>
<dbReference type="PANTHER" id="PTHR31859:SF1">
    <property type="entry name" value="TETRATRICOPEPTIDE REPEAT PROTEIN 39C"/>
    <property type="match status" value="1"/>
</dbReference>
<dbReference type="GO" id="GO:0005741">
    <property type="term" value="C:mitochondrial outer membrane"/>
    <property type="evidence" value="ECO:0007669"/>
    <property type="project" value="TreeGrafter"/>
</dbReference>
<dbReference type="PANTHER" id="PTHR31859">
    <property type="entry name" value="TETRATRICOPEPTIDE REPEAT PROTEIN 39 FAMILY MEMBER"/>
    <property type="match status" value="1"/>
</dbReference>
<keyword evidence="2" id="KW-1185">Reference proteome</keyword>
<proteinExistence type="predicted"/>
<dbReference type="InterPro" id="IPR011990">
    <property type="entry name" value="TPR-like_helical_dom_sf"/>
</dbReference>